<dbReference type="Proteomes" id="UP000225045">
    <property type="component" value="Segment"/>
</dbReference>
<accession>A0A0U4KC35</accession>
<evidence type="ECO:0000313" key="2">
    <source>
        <dbReference type="Proteomes" id="UP000225045"/>
    </source>
</evidence>
<dbReference type="EMBL" id="KU160673">
    <property type="protein sequence ID" value="ALY10883.1"/>
    <property type="molecule type" value="Genomic_DNA"/>
</dbReference>
<proteinExistence type="predicted"/>
<sequence length="48" mass="5845">MLTRKELRERRHRSYLVLNALYRETPWYLLHERSMIREAMRSAGPVSA</sequence>
<protein>
    <submittedName>
        <fullName evidence="1">Uncharacterized protein</fullName>
    </submittedName>
</protein>
<organism evidence="1 2">
    <name type="scientific">Arthrobacter phage Wilde</name>
    <dbReference type="NCBI Taxonomy" id="1772323"/>
    <lineage>
        <taxon>Viruses</taxon>
        <taxon>Duplodnaviria</taxon>
        <taxon>Heunggongvirae</taxon>
        <taxon>Uroviricota</taxon>
        <taxon>Caudoviricetes</taxon>
        <taxon>Tankvirus</taxon>
        <taxon>Tankvirus tank</taxon>
    </lineage>
</organism>
<evidence type="ECO:0000313" key="1">
    <source>
        <dbReference type="EMBL" id="ALY10883.1"/>
    </source>
</evidence>
<gene>
    <name evidence="1" type="primary">102</name>
    <name evidence="1" type="ORF">WILDE_102</name>
</gene>
<name>A0A0U4KC35_9CAUD</name>
<reference evidence="1 2" key="1">
    <citation type="submission" date="2015-11" db="EMBL/GenBank/DDBJ databases">
        <authorList>
            <person name="Menninger J.E."/>
            <person name="Lamey M.E."/>
            <person name="Lindemann J.M."/>
            <person name="Martynyuk T."/>
            <person name="Mele F.E."/>
            <person name="Nabua C.T."/>
            <person name="Napoli C.K."/>
            <person name="Santiago L.M."/>
            <person name="Sweetman A.T."/>
            <person name="Weinstein J.L."/>
            <person name="Barrett N.A."/>
            <person name="Buerkert T.R."/>
            <person name="Cautela J.A."/>
            <person name="Egan M.S."/>
            <person name="Erb J.E."/>
            <person name="Garrigan K.E."/>
            <person name="Hagan D.J."/>
            <person name="Hartwell M.C."/>
            <person name="Hyduchak K.M."/>
            <person name="Jacob A.E."/>
            <person name="DeNigris D.M."/>
            <person name="London S.C."/>
            <person name="King-Smith C."/>
            <person name="Lee-Soety J.Y."/>
            <person name="Bradley K.W."/>
            <person name="Asai D.J."/>
            <person name="Bowman C.A."/>
            <person name="Russell D.A."/>
            <person name="Pope W.H."/>
            <person name="Jacobs-Sera D."/>
            <person name="Hendrix R.W."/>
            <person name="Hatfull G.F."/>
        </authorList>
    </citation>
    <scope>NUCLEOTIDE SEQUENCE [LARGE SCALE GENOMIC DNA]</scope>
</reference>